<dbReference type="NCBIfam" id="TIGR00188">
    <property type="entry name" value="rnpA"/>
    <property type="match status" value="1"/>
</dbReference>
<evidence type="ECO:0000256" key="4">
    <source>
        <dbReference type="ARBA" id="ARBA00022759"/>
    </source>
</evidence>
<keyword evidence="3 7" id="KW-0540">Nuclease</keyword>
<dbReference type="HAMAP" id="MF_00227">
    <property type="entry name" value="RNase_P"/>
    <property type="match status" value="1"/>
</dbReference>
<organism evidence="9 10">
    <name type="scientific">Limnochorda pilosa</name>
    <dbReference type="NCBI Taxonomy" id="1555112"/>
    <lineage>
        <taxon>Bacteria</taxon>
        <taxon>Bacillati</taxon>
        <taxon>Bacillota</taxon>
        <taxon>Limnochordia</taxon>
        <taxon>Limnochordales</taxon>
        <taxon>Limnochordaceae</taxon>
        <taxon>Limnochorda</taxon>
    </lineage>
</organism>
<protein>
    <recommendedName>
        <fullName evidence="7 8">Ribonuclease P protein component</fullName>
        <shortName evidence="7">RNase P protein</shortName>
        <shortName evidence="7">RNaseP protein</shortName>
        <ecNumber evidence="7 8">3.1.26.5</ecNumber>
    </recommendedName>
    <alternativeName>
        <fullName evidence="7">Protein C5</fullName>
    </alternativeName>
</protein>
<reference evidence="10" key="1">
    <citation type="submission" date="2015-07" db="EMBL/GenBank/DDBJ databases">
        <title>Complete genome sequence and phylogenetic analysis of Limnochorda pilosa.</title>
        <authorList>
            <person name="Watanabe M."/>
            <person name="Kojima H."/>
            <person name="Fukui M."/>
        </authorList>
    </citation>
    <scope>NUCLEOTIDE SEQUENCE [LARGE SCALE GENOMIC DNA]</scope>
    <source>
        <strain evidence="10">HC45</strain>
    </source>
</reference>
<keyword evidence="10" id="KW-1185">Reference proteome</keyword>
<dbReference type="GO" id="GO:0042781">
    <property type="term" value="F:3'-tRNA processing endoribonuclease activity"/>
    <property type="evidence" value="ECO:0007669"/>
    <property type="project" value="TreeGrafter"/>
</dbReference>
<comment type="catalytic activity">
    <reaction evidence="7">
        <text>Endonucleolytic cleavage of RNA, removing 5'-extranucleotides from tRNA precursor.</text>
        <dbReference type="EC" id="3.1.26.5"/>
    </reaction>
</comment>
<dbReference type="EC" id="3.1.26.5" evidence="7 8"/>
<dbReference type="Proteomes" id="UP000065807">
    <property type="component" value="Chromosome"/>
</dbReference>
<dbReference type="EMBL" id="AP014924">
    <property type="protein sequence ID" value="BAS29462.1"/>
    <property type="molecule type" value="Genomic_DNA"/>
</dbReference>
<evidence type="ECO:0000256" key="1">
    <source>
        <dbReference type="ARBA" id="ARBA00002663"/>
    </source>
</evidence>
<dbReference type="Gene3D" id="3.30.230.10">
    <property type="match status" value="1"/>
</dbReference>
<dbReference type="PANTHER" id="PTHR33992:SF1">
    <property type="entry name" value="RIBONUCLEASE P PROTEIN COMPONENT"/>
    <property type="match status" value="1"/>
</dbReference>
<dbReference type="AlphaFoldDB" id="A0A0K2SR20"/>
<evidence type="ECO:0000256" key="5">
    <source>
        <dbReference type="ARBA" id="ARBA00022801"/>
    </source>
</evidence>
<gene>
    <name evidence="7" type="primary">rnpA</name>
    <name evidence="9" type="ORF">LIP_3654</name>
</gene>
<name>A0A0K2SR20_LIMPI</name>
<dbReference type="PATRIC" id="fig|1555112.3.peg.3690"/>
<dbReference type="PANTHER" id="PTHR33992">
    <property type="entry name" value="RIBONUCLEASE P PROTEIN COMPONENT"/>
    <property type="match status" value="1"/>
</dbReference>
<evidence type="ECO:0000256" key="3">
    <source>
        <dbReference type="ARBA" id="ARBA00022722"/>
    </source>
</evidence>
<keyword evidence="5 7" id="KW-0378">Hydrolase</keyword>
<dbReference type="InterPro" id="IPR014721">
    <property type="entry name" value="Ribsml_uS5_D2-typ_fold_subgr"/>
</dbReference>
<dbReference type="PROSITE" id="PS00648">
    <property type="entry name" value="RIBONUCLEASE_P"/>
    <property type="match status" value="1"/>
</dbReference>
<evidence type="ECO:0000256" key="8">
    <source>
        <dbReference type="NCBIfam" id="TIGR00188"/>
    </source>
</evidence>
<accession>A0A0K2SR20</accession>
<sequence length="123" mass="13745">MERMRRRADFRRCYRNGQKLGGRWMVLHLLARHAEGPGVLRVGFTVSRRVGKAVVRNRVKRRLRESLRRWVMGLSLAGDLVVAARPPAAGASYGDLDEEMGRLLRKAVRLGGAQRGGEGEGPV</sequence>
<dbReference type="GO" id="GO:0000049">
    <property type="term" value="F:tRNA binding"/>
    <property type="evidence" value="ECO:0007669"/>
    <property type="project" value="UniProtKB-UniRule"/>
</dbReference>
<dbReference type="Pfam" id="PF00825">
    <property type="entry name" value="Ribonuclease_P"/>
    <property type="match status" value="1"/>
</dbReference>
<evidence type="ECO:0000313" key="10">
    <source>
        <dbReference type="Proteomes" id="UP000065807"/>
    </source>
</evidence>
<dbReference type="SUPFAM" id="SSF54211">
    <property type="entry name" value="Ribosomal protein S5 domain 2-like"/>
    <property type="match status" value="1"/>
</dbReference>
<keyword evidence="4 7" id="KW-0255">Endonuclease</keyword>
<reference evidence="10" key="2">
    <citation type="journal article" date="2016" name="Int. J. Syst. Evol. Microbiol.">
        <title>Complete genome sequence and cell structure of Limnochorda pilosa, a Gram-negative spore-former within the phylum Firmicutes.</title>
        <authorList>
            <person name="Watanabe M."/>
            <person name="Kojima H."/>
            <person name="Fukui M."/>
        </authorList>
    </citation>
    <scope>NUCLEOTIDE SEQUENCE [LARGE SCALE GENOMIC DNA]</scope>
    <source>
        <strain evidence="10">HC45</strain>
    </source>
</reference>
<comment type="subunit">
    <text evidence="7">Consists of a catalytic RNA component (M1 or rnpB) and a protein subunit.</text>
</comment>
<comment type="similarity">
    <text evidence="7">Belongs to the RnpA family.</text>
</comment>
<dbReference type="GO" id="GO:0001682">
    <property type="term" value="P:tRNA 5'-leader removal"/>
    <property type="evidence" value="ECO:0007669"/>
    <property type="project" value="UniProtKB-UniRule"/>
</dbReference>
<dbReference type="GO" id="GO:0030677">
    <property type="term" value="C:ribonuclease P complex"/>
    <property type="evidence" value="ECO:0007669"/>
    <property type="project" value="TreeGrafter"/>
</dbReference>
<comment type="function">
    <text evidence="1 7">RNaseP catalyzes the removal of the 5'-leader sequence from pre-tRNA to produce the mature 5'-terminus. It can also cleave other RNA substrates such as 4.5S RNA. The protein component plays an auxiliary but essential role in vivo by binding to the 5'-leader sequence and broadening the substrate specificity of the ribozyme.</text>
</comment>
<evidence type="ECO:0000256" key="6">
    <source>
        <dbReference type="ARBA" id="ARBA00022884"/>
    </source>
</evidence>
<evidence type="ECO:0000256" key="7">
    <source>
        <dbReference type="HAMAP-Rule" id="MF_00227"/>
    </source>
</evidence>
<dbReference type="InterPro" id="IPR020568">
    <property type="entry name" value="Ribosomal_Su5_D2-typ_SF"/>
</dbReference>
<proteinExistence type="inferred from homology"/>
<dbReference type="InterPro" id="IPR020539">
    <property type="entry name" value="RNase_P_CS"/>
</dbReference>
<dbReference type="KEGG" id="lpil:LIP_3654"/>
<dbReference type="InterPro" id="IPR000100">
    <property type="entry name" value="RNase_P"/>
</dbReference>
<keyword evidence="6 7" id="KW-0694">RNA-binding</keyword>
<dbReference type="GO" id="GO:0004526">
    <property type="term" value="F:ribonuclease P activity"/>
    <property type="evidence" value="ECO:0007669"/>
    <property type="project" value="UniProtKB-UniRule"/>
</dbReference>
<dbReference type="RefSeq" id="WP_158509716.1">
    <property type="nucleotide sequence ID" value="NZ_AP014924.1"/>
</dbReference>
<dbReference type="STRING" id="1555112.LIP_3654"/>
<evidence type="ECO:0000313" key="9">
    <source>
        <dbReference type="EMBL" id="BAS29462.1"/>
    </source>
</evidence>
<keyword evidence="2 7" id="KW-0819">tRNA processing</keyword>
<evidence type="ECO:0000256" key="2">
    <source>
        <dbReference type="ARBA" id="ARBA00022694"/>
    </source>
</evidence>